<dbReference type="SMART" id="SM00343">
    <property type="entry name" value="ZnF_C2HC"/>
    <property type="match status" value="1"/>
</dbReference>
<evidence type="ECO:0000313" key="3">
    <source>
        <dbReference type="EMBL" id="CAD1825739.1"/>
    </source>
</evidence>
<dbReference type="InterPro" id="IPR005162">
    <property type="entry name" value="Retrotrans_gag_dom"/>
</dbReference>
<dbReference type="Gene3D" id="2.40.70.10">
    <property type="entry name" value="Acid Proteases"/>
    <property type="match status" value="1"/>
</dbReference>
<dbReference type="InterPro" id="IPR032567">
    <property type="entry name" value="RTL1-rel"/>
</dbReference>
<dbReference type="GO" id="GO:0003676">
    <property type="term" value="F:nucleic acid binding"/>
    <property type="evidence" value="ECO:0007669"/>
    <property type="project" value="InterPro"/>
</dbReference>
<dbReference type="InterPro" id="IPR036875">
    <property type="entry name" value="Znf_CCHC_sf"/>
</dbReference>
<dbReference type="Gene3D" id="4.10.60.10">
    <property type="entry name" value="Zinc finger, CCHC-type"/>
    <property type="match status" value="1"/>
</dbReference>
<dbReference type="PANTHER" id="PTHR15503:SF42">
    <property type="entry name" value="ZINC FINGER, CCHC-TYPE, RETROTRANSPOSON GAG DOMAIN, ASPARTIC PEPTIDASE DOMAIN PROTEIN-RELATED"/>
    <property type="match status" value="1"/>
</dbReference>
<keyword evidence="1" id="KW-0863">Zinc-finger</keyword>
<sequence>MEAERERALVALVIFKKFNPLVFDGEKVESWMVESWIDSMESLFEDLYTLEKDKRVKQDRPSDLPPMVWEEFRDLMFTNYFPDSVKKKLQDQFRKLRQGNRSWESMSRSFLTSSTVSLMWFGTTRIGPIVRDDKNRADWFERGLWPDIYRAVHISSSQLLLRCWIGRYGQSTVMPMLVLSARRLRRIRVRNELRVVPEVSRDLRSPEVPTSTVKGSRDLRCVICGGDHQLMYCQQREGRCFRCGQAGHVSRHCPGRASPAPSVTLAPAAPRQYGGAPPAAVSAGRTLIPCQPEVPQPAPSGRVFATQVEEPTEVLDCDVMVGMVLVNRIRTRALFDTGASHSFISRPFAEMHSIEVKLSDSTWRVEAPKRSFSVRKECLACLVQVGDWIMPTRLLVLKRLKDFDVILA</sequence>
<dbReference type="SUPFAM" id="SSF50630">
    <property type="entry name" value="Acid proteases"/>
    <property type="match status" value="1"/>
</dbReference>
<keyword evidence="1" id="KW-0479">Metal-binding</keyword>
<dbReference type="EMBL" id="LR862145">
    <property type="protein sequence ID" value="CAD1825739.1"/>
    <property type="molecule type" value="Genomic_DNA"/>
</dbReference>
<dbReference type="GO" id="GO:0008270">
    <property type="term" value="F:zinc ion binding"/>
    <property type="evidence" value="ECO:0007669"/>
    <property type="project" value="UniProtKB-KW"/>
</dbReference>
<dbReference type="InterPro" id="IPR021109">
    <property type="entry name" value="Peptidase_aspartic_dom_sf"/>
</dbReference>
<organism evidence="3">
    <name type="scientific">Ananas comosus var. bracteatus</name>
    <name type="common">red pineapple</name>
    <dbReference type="NCBI Taxonomy" id="296719"/>
    <lineage>
        <taxon>Eukaryota</taxon>
        <taxon>Viridiplantae</taxon>
        <taxon>Streptophyta</taxon>
        <taxon>Embryophyta</taxon>
        <taxon>Tracheophyta</taxon>
        <taxon>Spermatophyta</taxon>
        <taxon>Magnoliopsida</taxon>
        <taxon>Liliopsida</taxon>
        <taxon>Poales</taxon>
        <taxon>Bromeliaceae</taxon>
        <taxon>Bromelioideae</taxon>
        <taxon>Ananas</taxon>
    </lineage>
</organism>
<dbReference type="Pfam" id="PF08284">
    <property type="entry name" value="RVP_2"/>
    <property type="match status" value="1"/>
</dbReference>
<accession>A0A6V7P4G6</accession>
<dbReference type="PANTHER" id="PTHR15503">
    <property type="entry name" value="LDOC1 RELATED"/>
    <property type="match status" value="1"/>
</dbReference>
<evidence type="ECO:0000256" key="1">
    <source>
        <dbReference type="PROSITE-ProRule" id="PRU00047"/>
    </source>
</evidence>
<dbReference type="AlphaFoldDB" id="A0A6V7P4G6"/>
<feature type="domain" description="CCHC-type" evidence="2">
    <location>
        <begin position="239"/>
        <end position="254"/>
    </location>
</feature>
<evidence type="ECO:0000259" key="2">
    <source>
        <dbReference type="PROSITE" id="PS50158"/>
    </source>
</evidence>
<gene>
    <name evidence="3" type="ORF">CB5_LOCUS8950</name>
</gene>
<reference evidence="3" key="1">
    <citation type="submission" date="2020-07" db="EMBL/GenBank/DDBJ databases">
        <authorList>
            <person name="Lin J."/>
        </authorList>
    </citation>
    <scope>NUCLEOTIDE SEQUENCE</scope>
</reference>
<keyword evidence="1" id="KW-0862">Zinc</keyword>
<dbReference type="Pfam" id="PF03732">
    <property type="entry name" value="Retrotrans_gag"/>
    <property type="match status" value="1"/>
</dbReference>
<dbReference type="SUPFAM" id="SSF57756">
    <property type="entry name" value="Retrovirus zinc finger-like domains"/>
    <property type="match status" value="1"/>
</dbReference>
<protein>
    <recommendedName>
        <fullName evidence="2">CCHC-type domain-containing protein</fullName>
    </recommendedName>
</protein>
<name>A0A6V7P4G6_ANACO</name>
<dbReference type="PROSITE" id="PS50158">
    <property type="entry name" value="ZF_CCHC"/>
    <property type="match status" value="1"/>
</dbReference>
<dbReference type="CDD" id="cd00303">
    <property type="entry name" value="retropepsin_like"/>
    <property type="match status" value="1"/>
</dbReference>
<dbReference type="InterPro" id="IPR001878">
    <property type="entry name" value="Znf_CCHC"/>
</dbReference>
<proteinExistence type="predicted"/>